<dbReference type="Proteomes" id="UP001596425">
    <property type="component" value="Unassembled WGS sequence"/>
</dbReference>
<reference evidence="5" key="1">
    <citation type="journal article" date="2019" name="Int. J. Syst. Evol. Microbiol.">
        <title>The Global Catalogue of Microorganisms (GCM) 10K type strain sequencing project: providing services to taxonomists for standard genome sequencing and annotation.</title>
        <authorList>
            <consortium name="The Broad Institute Genomics Platform"/>
            <consortium name="The Broad Institute Genome Sequencing Center for Infectious Disease"/>
            <person name="Wu L."/>
            <person name="Ma J."/>
        </authorList>
    </citation>
    <scope>NUCLEOTIDE SEQUENCE [LARGE SCALE GENOMIC DNA]</scope>
    <source>
        <strain evidence="5">CGMCC 1.13718</strain>
    </source>
</reference>
<dbReference type="EMBL" id="JBHSVR010000001">
    <property type="protein sequence ID" value="MFC6634881.1"/>
    <property type="molecule type" value="Genomic_DNA"/>
</dbReference>
<proteinExistence type="inferred from homology"/>
<dbReference type="PANTHER" id="PTHR22935:SF95">
    <property type="entry name" value="BETA-LACTAMASE-LIKE 1-RELATED"/>
    <property type="match status" value="1"/>
</dbReference>
<accession>A0ABW1YQG9</accession>
<feature type="transmembrane region" description="Helical" evidence="2">
    <location>
        <begin position="388"/>
        <end position="408"/>
    </location>
</feature>
<keyword evidence="4" id="KW-0378">Hydrolase</keyword>
<protein>
    <submittedName>
        <fullName evidence="4">Serine hydrolase domain-containing protein</fullName>
        <ecNumber evidence="4">3.-.-.-</ecNumber>
    </submittedName>
</protein>
<feature type="domain" description="Beta-lactamase-related" evidence="3">
    <location>
        <begin position="13"/>
        <end position="315"/>
    </location>
</feature>
<dbReference type="GO" id="GO:0016787">
    <property type="term" value="F:hydrolase activity"/>
    <property type="evidence" value="ECO:0007669"/>
    <property type="project" value="UniProtKB-KW"/>
</dbReference>
<dbReference type="SUPFAM" id="SSF56601">
    <property type="entry name" value="beta-lactamase/transpeptidase-like"/>
    <property type="match status" value="1"/>
</dbReference>
<evidence type="ECO:0000256" key="2">
    <source>
        <dbReference type="SAM" id="Phobius"/>
    </source>
</evidence>
<organism evidence="4 5">
    <name type="scientific">Microbulbifer taiwanensis</name>
    <dbReference type="NCBI Taxonomy" id="986746"/>
    <lineage>
        <taxon>Bacteria</taxon>
        <taxon>Pseudomonadati</taxon>
        <taxon>Pseudomonadota</taxon>
        <taxon>Gammaproteobacteria</taxon>
        <taxon>Cellvibrionales</taxon>
        <taxon>Microbulbiferaceae</taxon>
        <taxon>Microbulbifer</taxon>
    </lineage>
</organism>
<gene>
    <name evidence="4" type="ORF">ACFQBM_16455</name>
</gene>
<dbReference type="InterPro" id="IPR012338">
    <property type="entry name" value="Beta-lactam/transpept-like"/>
</dbReference>
<keyword evidence="2" id="KW-0812">Transmembrane</keyword>
<feature type="transmembrane region" description="Helical" evidence="2">
    <location>
        <begin position="414"/>
        <end position="432"/>
    </location>
</feature>
<dbReference type="RefSeq" id="WP_226864787.1">
    <property type="nucleotide sequence ID" value="NZ_JBHSVR010000001.1"/>
</dbReference>
<dbReference type="Gene3D" id="3.40.710.10">
    <property type="entry name" value="DD-peptidase/beta-lactamase superfamily"/>
    <property type="match status" value="1"/>
</dbReference>
<dbReference type="InterPro" id="IPR051478">
    <property type="entry name" value="Beta-lactamase-like_AB/R"/>
</dbReference>
<comment type="caution">
    <text evidence="4">The sequence shown here is derived from an EMBL/GenBank/DDBJ whole genome shotgun (WGS) entry which is preliminary data.</text>
</comment>
<dbReference type="InterPro" id="IPR001466">
    <property type="entry name" value="Beta-lactam-related"/>
</dbReference>
<keyword evidence="5" id="KW-1185">Reference proteome</keyword>
<dbReference type="EC" id="3.-.-.-" evidence="4"/>
<evidence type="ECO:0000313" key="4">
    <source>
        <dbReference type="EMBL" id="MFC6634881.1"/>
    </source>
</evidence>
<dbReference type="PANTHER" id="PTHR22935">
    <property type="entry name" value="PENICILLIN-BINDING PROTEIN"/>
    <property type="match status" value="1"/>
</dbReference>
<evidence type="ECO:0000313" key="5">
    <source>
        <dbReference type="Proteomes" id="UP001596425"/>
    </source>
</evidence>
<dbReference type="Pfam" id="PF00144">
    <property type="entry name" value="Beta-lactamase"/>
    <property type="match status" value="1"/>
</dbReference>
<keyword evidence="2" id="KW-1133">Transmembrane helix</keyword>
<name>A0ABW1YQG9_9GAMM</name>
<sequence length="450" mass="49690">MAASDPQLLLREHVTERGAGTAIVAMLVDLEGGESQSHFYSYAIAGEQPPTANSLFEIGSVTKVFTSLLLADMVGRGEVTLETTVGEILPRDLPSEIASITLAELSQHTSGLPRLPVSLGTLFRGLIRAADPYAGLTREDLFQALQATRLNDHGEFAYSNLGVALLGQLLAERVGQDFPSLLRTRVLQPRGLEDIRLDFSDAPRERLLQGHRRNGLPTPWWSMGAYSPAGSLVASARDLKQLLEQQMVESCPIWDYCTGGEKSAGLRLAWMENDFEGQQLVWHNGATGGFRSFVGFIPERRQGVVVLSNGAVPVEYLGAQLLGIGAAPAPQPGYLWIWFRGGILLLIPLSLFFHWWRGGEGRGVLLWCRLLFAGGWRWRRLRGGRAEYLAWLLVCVVLYTFIIALGAWETLPIWLAWVSAAVSVAILMRLLWRRGGRNKPAPISVDQKRQ</sequence>
<keyword evidence="2" id="KW-0472">Membrane</keyword>
<feature type="transmembrane region" description="Helical" evidence="2">
    <location>
        <begin position="335"/>
        <end position="356"/>
    </location>
</feature>
<comment type="similarity">
    <text evidence="1">Belongs to the beta-lactamase family.</text>
</comment>
<evidence type="ECO:0000259" key="3">
    <source>
        <dbReference type="Pfam" id="PF00144"/>
    </source>
</evidence>
<evidence type="ECO:0000256" key="1">
    <source>
        <dbReference type="ARBA" id="ARBA00038473"/>
    </source>
</evidence>